<feature type="domain" description="DUF362" evidence="1">
    <location>
        <begin position="37"/>
        <end position="228"/>
    </location>
</feature>
<sequence length="368" mass="40172">MEKNEIHIIYGTNPRNMVYDVLTQAHIAAKLRPGMHIGIKPNLVVAKPADSGATTSPQAVEGVIQYLQDNGIENITIMEGSWVGDSTKQAYKVCGYAAIAKKYNVHLVDLKDDQFSKKTVGDLELKICNQALSVDFLISMPVLKAHCQTLITCALKNMKGCIPDSEKRRFHSLGLHKPIAYINKALAPDLIVVDGMCGDLTFEEGGSPVQMDRIFLAMDPVLMDTYAASLLGYAKEEIDYIAIAENIGVGSGDLSQAKIYEHHVEAKNNHTFRPSNRARQLAAGRVTAQAACSACYGSLIHALQRMSENKTLPAVKQPIYIGQGFRGKARNGLGIGQCTSKCRQFVKGCPPAAKDIVDFLENPHFTPN</sequence>
<dbReference type="EMBL" id="CP155571">
    <property type="protein sequence ID" value="XFO75352.1"/>
    <property type="molecule type" value="Genomic_DNA"/>
</dbReference>
<dbReference type="InterPro" id="IPR007160">
    <property type="entry name" value="DUF362"/>
</dbReference>
<dbReference type="Proteomes" id="UP000216052">
    <property type="component" value="Chromosome"/>
</dbReference>
<evidence type="ECO:0000313" key="3">
    <source>
        <dbReference type="Proteomes" id="UP000216052"/>
    </source>
</evidence>
<evidence type="ECO:0000259" key="1">
    <source>
        <dbReference type="Pfam" id="PF04015"/>
    </source>
</evidence>
<keyword evidence="3" id="KW-1185">Reference proteome</keyword>
<reference evidence="2" key="1">
    <citation type="submission" date="2024-05" db="EMBL/GenBank/DDBJ databases">
        <title>Isolation and characterization of Sporomusa carbonis sp. nov., a carboxydotrophic hydrogenogen in the genus of Sporomusa isolated from a charcoal burning pile.</title>
        <authorList>
            <person name="Boeer T."/>
            <person name="Rosenbaum F."/>
            <person name="Eysell L."/>
            <person name="Mueller V."/>
            <person name="Daniel R."/>
            <person name="Poehlein A."/>
        </authorList>
    </citation>
    <scope>NUCLEOTIDE SEQUENCE [LARGE SCALE GENOMIC DNA]</scope>
    <source>
        <strain evidence="2">DSM 3132</strain>
    </source>
</reference>
<name>A0ABZ3JA90_SPOA4</name>
<protein>
    <recommendedName>
        <fullName evidence="1">DUF362 domain-containing protein</fullName>
    </recommendedName>
</protein>
<dbReference type="RefSeq" id="WP_093793353.1">
    <property type="nucleotide sequence ID" value="NZ_CP155571.1"/>
</dbReference>
<dbReference type="Pfam" id="PF04015">
    <property type="entry name" value="DUF362"/>
    <property type="match status" value="1"/>
</dbReference>
<organism evidence="2 3">
    <name type="scientific">Sporomusa acidovorans (strain ATCC 49682 / DSM 3132 / Mol)</name>
    <dbReference type="NCBI Taxonomy" id="1123286"/>
    <lineage>
        <taxon>Bacteria</taxon>
        <taxon>Bacillati</taxon>
        <taxon>Bacillota</taxon>
        <taxon>Negativicutes</taxon>
        <taxon>Selenomonadales</taxon>
        <taxon>Sporomusaceae</taxon>
        <taxon>Sporomusa</taxon>
    </lineage>
</organism>
<proteinExistence type="predicted"/>
<accession>A0ABZ3JA90</accession>
<gene>
    <name evidence="2" type="ORF">SPACI_054710</name>
</gene>
<evidence type="ECO:0000313" key="2">
    <source>
        <dbReference type="EMBL" id="XFO75352.1"/>
    </source>
</evidence>